<evidence type="ECO:0000313" key="9">
    <source>
        <dbReference type="Proteomes" id="UP001583177"/>
    </source>
</evidence>
<dbReference type="InterPro" id="IPR001128">
    <property type="entry name" value="Cyt_P450"/>
</dbReference>
<dbReference type="PRINTS" id="PR00385">
    <property type="entry name" value="P450"/>
</dbReference>
<dbReference type="EMBL" id="JAWRVE010000113">
    <property type="protein sequence ID" value="KAL1857489.1"/>
    <property type="molecule type" value="Genomic_DNA"/>
</dbReference>
<comment type="caution">
    <text evidence="8">The sequence shown here is derived from an EMBL/GenBank/DDBJ whole genome shotgun (WGS) entry which is preliminary data.</text>
</comment>
<evidence type="ECO:0000256" key="3">
    <source>
        <dbReference type="ARBA" id="ARBA00022617"/>
    </source>
</evidence>
<accession>A0ABR3WAW4</accession>
<dbReference type="Pfam" id="PF00067">
    <property type="entry name" value="p450"/>
    <property type="match status" value="1"/>
</dbReference>
<dbReference type="PANTHER" id="PTHR24305">
    <property type="entry name" value="CYTOCHROME P450"/>
    <property type="match status" value="1"/>
</dbReference>
<feature type="transmembrane region" description="Helical" evidence="7">
    <location>
        <begin position="21"/>
        <end position="42"/>
    </location>
</feature>
<evidence type="ECO:0008006" key="10">
    <source>
        <dbReference type="Google" id="ProtNLM"/>
    </source>
</evidence>
<proteinExistence type="inferred from homology"/>
<comment type="similarity">
    <text evidence="2 6">Belongs to the cytochrome P450 family.</text>
</comment>
<comment type="cofactor">
    <cofactor evidence="1">
        <name>heme</name>
        <dbReference type="ChEBI" id="CHEBI:30413"/>
    </cofactor>
</comment>
<keyword evidence="4 6" id="KW-0479">Metal-binding</keyword>
<evidence type="ECO:0000256" key="2">
    <source>
        <dbReference type="ARBA" id="ARBA00010617"/>
    </source>
</evidence>
<dbReference type="Proteomes" id="UP001583177">
    <property type="component" value="Unassembled WGS sequence"/>
</dbReference>
<keyword evidence="7" id="KW-1133">Transmembrane helix</keyword>
<dbReference type="PANTHER" id="PTHR24305:SF210">
    <property type="entry name" value="CYTOCHROME P450 MONOOXYGENASE ASQL-RELATED"/>
    <property type="match status" value="1"/>
</dbReference>
<organism evidence="8 9">
    <name type="scientific">Diaporthe australafricana</name>
    <dbReference type="NCBI Taxonomy" id="127596"/>
    <lineage>
        <taxon>Eukaryota</taxon>
        <taxon>Fungi</taxon>
        <taxon>Dikarya</taxon>
        <taxon>Ascomycota</taxon>
        <taxon>Pezizomycotina</taxon>
        <taxon>Sordariomycetes</taxon>
        <taxon>Sordariomycetidae</taxon>
        <taxon>Diaporthales</taxon>
        <taxon>Diaporthaceae</taxon>
        <taxon>Diaporthe</taxon>
    </lineage>
</organism>
<sequence>MDSFQTLNYFPQFKLLGARDALSLVSVLIGVAVLSVATKLVYNAFFHPVAKFPGPLYAGATKLSSDAIFATGHGMAWLRTLHDRYGPVVRYAPDTLSFIDPQAWKDIYGHQTMGKKSNPKHPDSRFRDFNGVKSLVSELEDDEHGRIRRIVSHAFSDRALRDQQPLLTQYVDQLIGNIHRDEAADPEREYDAAKLFNFTTFDIMADLTFGEPLGLLKTGEYTEWVKNIFMALKTIVLLQIVFDYSVLEWFFDLLFPSFQDASKTHFKHSSDRVDKRLEAPRDQPDIWNRVLSQPEGRQMTVHQMYANADLFMIAGTETTATLVSGLTYLLCKNPDKMKRLAEEIRSLSQDELNDESLPNLQYLGACIQEALRCYPPAPAGGAARITPPEGNVICGEYVPGKTRVSVPQYPAFMSKTNFKDPESFIPERWFPGSGYDNDRKEALQPFSVGPRNCVGKNLAYREMRLIMSKVLWNFDVELCPQSENWIDQKVFILWEKGPLMVKMKPLKRD</sequence>
<evidence type="ECO:0000256" key="6">
    <source>
        <dbReference type="RuleBase" id="RU000461"/>
    </source>
</evidence>
<name>A0ABR3WAW4_9PEZI</name>
<evidence type="ECO:0000313" key="8">
    <source>
        <dbReference type="EMBL" id="KAL1857489.1"/>
    </source>
</evidence>
<keyword evidence="7" id="KW-0472">Membrane</keyword>
<evidence type="ECO:0000256" key="4">
    <source>
        <dbReference type="ARBA" id="ARBA00022723"/>
    </source>
</evidence>
<keyword evidence="7" id="KW-0812">Transmembrane</keyword>
<dbReference type="CDD" id="cd11058">
    <property type="entry name" value="CYP60B-like"/>
    <property type="match status" value="1"/>
</dbReference>
<dbReference type="InterPro" id="IPR002401">
    <property type="entry name" value="Cyt_P450_E_grp-I"/>
</dbReference>
<keyword evidence="6" id="KW-0503">Monooxygenase</keyword>
<dbReference type="InterPro" id="IPR017972">
    <property type="entry name" value="Cyt_P450_CS"/>
</dbReference>
<evidence type="ECO:0000256" key="7">
    <source>
        <dbReference type="SAM" id="Phobius"/>
    </source>
</evidence>
<protein>
    <recommendedName>
        <fullName evidence="10">Cytochrome P450</fullName>
    </recommendedName>
</protein>
<keyword evidence="3 6" id="KW-0349">Heme</keyword>
<dbReference type="Gene3D" id="1.10.630.10">
    <property type="entry name" value="Cytochrome P450"/>
    <property type="match status" value="1"/>
</dbReference>
<dbReference type="PROSITE" id="PS00086">
    <property type="entry name" value="CYTOCHROME_P450"/>
    <property type="match status" value="1"/>
</dbReference>
<dbReference type="SUPFAM" id="SSF48264">
    <property type="entry name" value="Cytochrome P450"/>
    <property type="match status" value="1"/>
</dbReference>
<dbReference type="InterPro" id="IPR036396">
    <property type="entry name" value="Cyt_P450_sf"/>
</dbReference>
<gene>
    <name evidence="8" type="ORF">Daus18300_010354</name>
</gene>
<keyword evidence="6" id="KW-0560">Oxidoreductase</keyword>
<dbReference type="InterPro" id="IPR050121">
    <property type="entry name" value="Cytochrome_P450_monoxygenase"/>
</dbReference>
<keyword evidence="9" id="KW-1185">Reference proteome</keyword>
<reference evidence="8 9" key="1">
    <citation type="journal article" date="2024" name="IMA Fungus">
        <title>IMA Genome - F19 : A genome assembly and annotation guide to empower mycologists, including annotated draft genome sequences of Ceratocystis pirilliformis, Diaporthe australafricana, Fusarium ophioides, Paecilomyces lecythidis, and Sporothrix stenoceras.</title>
        <authorList>
            <person name="Aylward J."/>
            <person name="Wilson A.M."/>
            <person name="Visagie C.M."/>
            <person name="Spraker J."/>
            <person name="Barnes I."/>
            <person name="Buitendag C."/>
            <person name="Ceriani C."/>
            <person name="Del Mar Angel L."/>
            <person name="du Plessis D."/>
            <person name="Fuchs T."/>
            <person name="Gasser K."/>
            <person name="Kramer D."/>
            <person name="Li W."/>
            <person name="Munsamy K."/>
            <person name="Piso A."/>
            <person name="Price J.L."/>
            <person name="Sonnekus B."/>
            <person name="Thomas C."/>
            <person name="van der Nest A."/>
            <person name="van Dijk A."/>
            <person name="van Heerden A."/>
            <person name="van Vuuren N."/>
            <person name="Yilmaz N."/>
            <person name="Duong T.A."/>
            <person name="van der Merwe N.A."/>
            <person name="Wingfield M.J."/>
            <person name="Wingfield B.D."/>
        </authorList>
    </citation>
    <scope>NUCLEOTIDE SEQUENCE [LARGE SCALE GENOMIC DNA]</scope>
    <source>
        <strain evidence="8 9">CMW 18300</strain>
    </source>
</reference>
<evidence type="ECO:0000256" key="5">
    <source>
        <dbReference type="ARBA" id="ARBA00023004"/>
    </source>
</evidence>
<dbReference type="PRINTS" id="PR00463">
    <property type="entry name" value="EP450I"/>
</dbReference>
<evidence type="ECO:0000256" key="1">
    <source>
        <dbReference type="ARBA" id="ARBA00001971"/>
    </source>
</evidence>
<keyword evidence="5 6" id="KW-0408">Iron</keyword>